<feature type="domain" description="CBS" evidence="3">
    <location>
        <begin position="9"/>
        <end position="65"/>
    </location>
</feature>
<proteinExistence type="predicted"/>
<evidence type="ECO:0000256" key="2">
    <source>
        <dbReference type="PROSITE-ProRule" id="PRU00703"/>
    </source>
</evidence>
<dbReference type="EMBL" id="BAAAWD010000010">
    <property type="protein sequence ID" value="GAA3012531.1"/>
    <property type="molecule type" value="Genomic_DNA"/>
</dbReference>
<dbReference type="SMART" id="SM00116">
    <property type="entry name" value="CBS"/>
    <property type="match status" value="2"/>
</dbReference>
<evidence type="ECO:0000259" key="3">
    <source>
        <dbReference type="PROSITE" id="PS51371"/>
    </source>
</evidence>
<dbReference type="InterPro" id="IPR000644">
    <property type="entry name" value="CBS_dom"/>
</dbReference>
<dbReference type="SUPFAM" id="SSF54631">
    <property type="entry name" value="CBS-domain pair"/>
    <property type="match status" value="1"/>
</dbReference>
<reference evidence="5" key="1">
    <citation type="journal article" date="2019" name="Int. J. Syst. Evol. Microbiol.">
        <title>The Global Catalogue of Microorganisms (GCM) 10K type strain sequencing project: providing services to taxonomists for standard genome sequencing and annotation.</title>
        <authorList>
            <consortium name="The Broad Institute Genomics Platform"/>
            <consortium name="The Broad Institute Genome Sequencing Center for Infectious Disease"/>
            <person name="Wu L."/>
            <person name="Ma J."/>
        </authorList>
    </citation>
    <scope>NUCLEOTIDE SEQUENCE [LARGE SCALE GENOMIC DNA]</scope>
    <source>
        <strain evidence="5">JCM 3106</strain>
    </source>
</reference>
<sequence>MTIQVKDIMGRVAIAVGRDASFADLVTTMRRFKVGAVTVIDADRRPVGLVSEDDLLIRETAGQDAGGVPFECGFSGVLLGGLGHRQERRQERRKATGTVAGEIMTSPAITVTTATPAREAARLMHTHRIKQLPVIDAVTGRIAGTVHQRDLLKVFLRPEEDVRRDVELSLRRLRLPGGQVTVAVEAGVVTLGGEVARRSQVAPLLEAVREIDGVVDVRGAPAFRSDDLARVPAPYL</sequence>
<keyword evidence="5" id="KW-1185">Reference proteome</keyword>
<dbReference type="PROSITE" id="PS51371">
    <property type="entry name" value="CBS"/>
    <property type="match status" value="2"/>
</dbReference>
<accession>A0ABN3Y2U4</accession>
<dbReference type="RefSeq" id="WP_344897149.1">
    <property type="nucleotide sequence ID" value="NZ_BAAAWD010000010.1"/>
</dbReference>
<dbReference type="Pfam" id="PF04972">
    <property type="entry name" value="BON"/>
    <property type="match status" value="1"/>
</dbReference>
<gene>
    <name evidence="4" type="ORF">GCM10017559_39350</name>
</gene>
<dbReference type="Pfam" id="PF00571">
    <property type="entry name" value="CBS"/>
    <property type="match status" value="2"/>
</dbReference>
<dbReference type="Gene3D" id="3.10.580.10">
    <property type="entry name" value="CBS-domain"/>
    <property type="match status" value="1"/>
</dbReference>
<protein>
    <submittedName>
        <fullName evidence="4">CBS domain-containing protein</fullName>
    </submittedName>
</protein>
<dbReference type="Gene3D" id="3.30.1340.30">
    <property type="match status" value="1"/>
</dbReference>
<evidence type="ECO:0000256" key="1">
    <source>
        <dbReference type="ARBA" id="ARBA00023122"/>
    </source>
</evidence>
<dbReference type="PANTHER" id="PTHR43080">
    <property type="entry name" value="CBS DOMAIN-CONTAINING PROTEIN CBSX3, MITOCHONDRIAL"/>
    <property type="match status" value="1"/>
</dbReference>
<keyword evidence="1 2" id="KW-0129">CBS domain</keyword>
<name>A0ABN3Y2U4_9ACTN</name>
<comment type="caution">
    <text evidence="4">The sequence shown here is derived from an EMBL/GenBank/DDBJ whole genome shotgun (WGS) entry which is preliminary data.</text>
</comment>
<evidence type="ECO:0000313" key="5">
    <source>
        <dbReference type="Proteomes" id="UP001499930"/>
    </source>
</evidence>
<feature type="domain" description="CBS" evidence="3">
    <location>
        <begin position="104"/>
        <end position="162"/>
    </location>
</feature>
<dbReference type="InterPro" id="IPR051257">
    <property type="entry name" value="Diverse_CBS-Domain"/>
</dbReference>
<evidence type="ECO:0000313" key="4">
    <source>
        <dbReference type="EMBL" id="GAA3012531.1"/>
    </source>
</evidence>
<dbReference type="InterPro" id="IPR007055">
    <property type="entry name" value="BON_dom"/>
</dbReference>
<dbReference type="Proteomes" id="UP001499930">
    <property type="component" value="Unassembled WGS sequence"/>
</dbReference>
<dbReference type="PANTHER" id="PTHR43080:SF29">
    <property type="entry name" value="OS02G0818000 PROTEIN"/>
    <property type="match status" value="1"/>
</dbReference>
<dbReference type="InterPro" id="IPR046342">
    <property type="entry name" value="CBS_dom_sf"/>
</dbReference>
<organism evidence="4 5">
    <name type="scientific">Streptosporangium longisporum</name>
    <dbReference type="NCBI Taxonomy" id="46187"/>
    <lineage>
        <taxon>Bacteria</taxon>
        <taxon>Bacillati</taxon>
        <taxon>Actinomycetota</taxon>
        <taxon>Actinomycetes</taxon>
        <taxon>Streptosporangiales</taxon>
        <taxon>Streptosporangiaceae</taxon>
        <taxon>Streptosporangium</taxon>
    </lineage>
</organism>